<evidence type="ECO:0000313" key="6">
    <source>
        <dbReference type="EMBL" id="KAJ1695790.1"/>
    </source>
</evidence>
<keyword evidence="1" id="KW-0433">Leucine-rich repeat</keyword>
<evidence type="ECO:0000256" key="1">
    <source>
        <dbReference type="ARBA" id="ARBA00022614"/>
    </source>
</evidence>
<evidence type="ECO:0000259" key="5">
    <source>
        <dbReference type="Pfam" id="PF25019"/>
    </source>
</evidence>
<dbReference type="Gene3D" id="1.10.10.10">
    <property type="entry name" value="Winged helix-like DNA-binding domain superfamily/Winged helix DNA-binding domain"/>
    <property type="match status" value="1"/>
</dbReference>
<evidence type="ECO:0000259" key="3">
    <source>
        <dbReference type="Pfam" id="PF00931"/>
    </source>
</evidence>
<reference evidence="6" key="1">
    <citation type="journal article" date="2022" name="Cell">
        <title>Repeat-based holocentromeres influence genome architecture and karyotype evolution.</title>
        <authorList>
            <person name="Hofstatter P.G."/>
            <person name="Thangavel G."/>
            <person name="Lux T."/>
            <person name="Neumann P."/>
            <person name="Vondrak T."/>
            <person name="Novak P."/>
            <person name="Zhang M."/>
            <person name="Costa L."/>
            <person name="Castellani M."/>
            <person name="Scott A."/>
            <person name="Toegelov H."/>
            <person name="Fuchs J."/>
            <person name="Mata-Sucre Y."/>
            <person name="Dias Y."/>
            <person name="Vanzela A.L.L."/>
            <person name="Huettel B."/>
            <person name="Almeida C.C.S."/>
            <person name="Simkova H."/>
            <person name="Souza G."/>
            <person name="Pedrosa-Harand A."/>
            <person name="Macas J."/>
            <person name="Mayer K.F.X."/>
            <person name="Houben A."/>
            <person name="Marques A."/>
        </authorList>
    </citation>
    <scope>NUCLEOTIDE SEQUENCE</scope>
    <source>
        <strain evidence="6">RhyBre1mFocal</strain>
    </source>
</reference>
<dbReference type="InterPro" id="IPR002182">
    <property type="entry name" value="NB-ARC"/>
</dbReference>
<dbReference type="GO" id="GO:0043531">
    <property type="term" value="F:ADP binding"/>
    <property type="evidence" value="ECO:0007669"/>
    <property type="project" value="InterPro"/>
</dbReference>
<dbReference type="SUPFAM" id="SSF52058">
    <property type="entry name" value="L domain-like"/>
    <property type="match status" value="1"/>
</dbReference>
<organism evidence="6 7">
    <name type="scientific">Rhynchospora breviuscula</name>
    <dbReference type="NCBI Taxonomy" id="2022672"/>
    <lineage>
        <taxon>Eukaryota</taxon>
        <taxon>Viridiplantae</taxon>
        <taxon>Streptophyta</taxon>
        <taxon>Embryophyta</taxon>
        <taxon>Tracheophyta</taxon>
        <taxon>Spermatophyta</taxon>
        <taxon>Magnoliopsida</taxon>
        <taxon>Liliopsida</taxon>
        <taxon>Poales</taxon>
        <taxon>Cyperaceae</taxon>
        <taxon>Cyperoideae</taxon>
        <taxon>Rhynchosporeae</taxon>
        <taxon>Rhynchospora</taxon>
    </lineage>
</organism>
<keyword evidence="7" id="KW-1185">Reference proteome</keyword>
<dbReference type="EMBL" id="JAMQYH010000003">
    <property type="protein sequence ID" value="KAJ1695790.1"/>
    <property type="molecule type" value="Genomic_DNA"/>
</dbReference>
<dbReference type="Gene3D" id="3.40.50.300">
    <property type="entry name" value="P-loop containing nucleotide triphosphate hydrolases"/>
    <property type="match status" value="1"/>
</dbReference>
<protein>
    <recommendedName>
        <fullName evidence="8">NB-ARC domain-containing protein</fullName>
    </recommendedName>
</protein>
<dbReference type="GO" id="GO:0006952">
    <property type="term" value="P:defense response"/>
    <property type="evidence" value="ECO:0007669"/>
    <property type="project" value="UniProtKB-KW"/>
</dbReference>
<dbReference type="InterPro" id="IPR032675">
    <property type="entry name" value="LRR_dom_sf"/>
</dbReference>
<dbReference type="PANTHER" id="PTHR36766">
    <property type="entry name" value="PLANT BROAD-SPECTRUM MILDEW RESISTANCE PROTEIN RPW8"/>
    <property type="match status" value="1"/>
</dbReference>
<dbReference type="PANTHER" id="PTHR36766:SF60">
    <property type="entry name" value="NB-ARC DOMAIN-CONTAINING PROTEIN"/>
    <property type="match status" value="1"/>
</dbReference>
<dbReference type="Proteomes" id="UP001151287">
    <property type="component" value="Unassembled WGS sequence"/>
</dbReference>
<evidence type="ECO:0000256" key="2">
    <source>
        <dbReference type="ARBA" id="ARBA00022821"/>
    </source>
</evidence>
<feature type="domain" description="R13L1/DRL21-like LRR repeat region" evidence="5">
    <location>
        <begin position="702"/>
        <end position="818"/>
    </location>
</feature>
<evidence type="ECO:0008006" key="8">
    <source>
        <dbReference type="Google" id="ProtNLM"/>
    </source>
</evidence>
<proteinExistence type="predicted"/>
<evidence type="ECO:0000259" key="4">
    <source>
        <dbReference type="Pfam" id="PF23559"/>
    </source>
</evidence>
<dbReference type="OrthoDB" id="785704at2759"/>
<dbReference type="AlphaFoldDB" id="A0A9Q0HS07"/>
<dbReference type="Gene3D" id="3.80.10.10">
    <property type="entry name" value="Ribonuclease Inhibitor"/>
    <property type="match status" value="2"/>
</dbReference>
<dbReference type="InterPro" id="IPR027417">
    <property type="entry name" value="P-loop_NTPase"/>
</dbReference>
<dbReference type="Pfam" id="PF25019">
    <property type="entry name" value="LRR_R13L1-DRL21"/>
    <property type="match status" value="1"/>
</dbReference>
<sequence>MPIADAVGLAALKWVASAVITRLINKGISYLGSDIAKGLGDLETTLVPQFQLVIQAAQNSPHKAALAKWLARLKGAYLDAENILHEVEYEHLKHKATGGNKKLGPGISARSIIKPFSKFASKLDKKVSLLSPQKRELLSRLNKLKEIAAEAKTFSDLLKIQTSNENNTNSSNGPSITSSLLKNKVFGRDGERDYIINYLLDDQTENSLTRGYSVYAITAMGGAGKTTLAQYVYNDERVKNHFGLRMWISLSHNLDIMEHTKEMIECVSRKECPNLRNLSVLQNKLIDALPESEEVLLVLDDVWYDTKVGEEQWDNLLAPFATFQGRCKILFTSRLENFPSALLPVIHIQLRDLADDHFLSLFRYYAFLGLENIDTQLKNHLSDIGDRITKKLTISPLAAKVVGNQLRKQPHIRFWKGTLKNVNLKNLMDVLLWSYQHLDVQLQQCFLFCSLFPKGEEHTANFLARYWIALDFVQTTDDNRSVEDICFEYFHMMVAHSIFQPVNQSYIMHDLFHDLAENLSSEDCFRLINAERDVPKTVRHVFLTVNNENLKEILSRICNLSDLRTLILNIQYSMDDASEIFSIISTNFKYLRVLRLHLRGYKVLPRTIGDMRNLRYLNIRKSSIKELPDSVTQLYHMQFLFLPASVKTLPKLSNLIKLQDINIYDSNDVALNNLPPVPYLGKLTSLQHLYEFHVRNEEGYELRQLGSLGELSGTLKILNLENVMHKDEAAQARLNGKTRLKKLKLVWSKPAENGSELEVIEALQPPPNLEALEIKGYMVSTYPSWLLKGSFIESINSLVLNNCNALTTLPRNLNQSRHCLDLGLENLGSLRELPTLPESLATLRIIRCPCLILICENTVQLNENQGMVDERSWISSIMQLNEISEKSTNYMRDVLDFEFNSFEQTISVENCFSEQLKIAENNVGGNALELWENILRAWWQCHQQKMRCMFSHSTRRSTLELPSMLRILTLGYCCISDGALSECLRGMATLEELYLLGIMMITTLPPAQVLESLQHLRVLETQDCWCLRSLGGLRSLPNLLNFRVQGSWCLEMESDYTQLPPTLQFFTVANCILPPAILNGDLSCLQHVEIENCLVSASLSLEKLFSLKSLKLVNCPDLCHIRGLESHPSMDSLHLVRLPQLAVESVMESWQGSRELYISSSVMLNELLSSEKFVPPQTLGMVFCQEEAITFENSYHFRSVKKLILLKCKTKNLPTLSDFSNLEIIEIQDCTEISELPELSDSVQEILIRGCPVLKERCQPNGPEWHKIRCIQNWKIR</sequence>
<dbReference type="InterPro" id="IPR056789">
    <property type="entry name" value="LRR_R13L1-DRL21"/>
</dbReference>
<gene>
    <name evidence="6" type="ORF">LUZ63_012488</name>
</gene>
<accession>A0A9Q0HS07</accession>
<dbReference type="Pfam" id="PF00931">
    <property type="entry name" value="NB-ARC"/>
    <property type="match status" value="1"/>
</dbReference>
<dbReference type="InterPro" id="IPR058922">
    <property type="entry name" value="WHD_DRP"/>
</dbReference>
<dbReference type="PRINTS" id="PR00364">
    <property type="entry name" value="DISEASERSIST"/>
</dbReference>
<evidence type="ECO:0000313" key="7">
    <source>
        <dbReference type="Proteomes" id="UP001151287"/>
    </source>
</evidence>
<dbReference type="SUPFAM" id="SSF52540">
    <property type="entry name" value="P-loop containing nucleoside triphosphate hydrolases"/>
    <property type="match status" value="1"/>
</dbReference>
<name>A0A9Q0HS07_9POAL</name>
<dbReference type="InterPro" id="IPR036388">
    <property type="entry name" value="WH-like_DNA-bd_sf"/>
</dbReference>
<feature type="domain" description="Disease resistance protein winged helix" evidence="4">
    <location>
        <begin position="451"/>
        <end position="516"/>
    </location>
</feature>
<feature type="domain" description="NB-ARC" evidence="3">
    <location>
        <begin position="210"/>
        <end position="367"/>
    </location>
</feature>
<comment type="caution">
    <text evidence="6">The sequence shown here is derived from an EMBL/GenBank/DDBJ whole genome shotgun (WGS) entry which is preliminary data.</text>
</comment>
<dbReference type="Pfam" id="PF23559">
    <property type="entry name" value="WHD_DRP"/>
    <property type="match status" value="1"/>
</dbReference>
<keyword evidence="2" id="KW-0611">Plant defense</keyword>